<dbReference type="GO" id="GO:0005615">
    <property type="term" value="C:extracellular space"/>
    <property type="evidence" value="ECO:0007669"/>
    <property type="project" value="TreeGrafter"/>
</dbReference>
<dbReference type="SUPFAM" id="SSF63737">
    <property type="entry name" value="Leukotriene A4 hydrolase N-terminal domain"/>
    <property type="match status" value="1"/>
</dbReference>
<keyword evidence="14" id="KW-0735">Signal-anchor</keyword>
<dbReference type="Pfam" id="PF17900">
    <property type="entry name" value="Peptidase_M1_N"/>
    <property type="match status" value="1"/>
</dbReference>
<dbReference type="Gene3D" id="2.60.40.1730">
    <property type="entry name" value="tricorn interacting facor f3 domain"/>
    <property type="match status" value="1"/>
</dbReference>
<evidence type="ECO:0000256" key="13">
    <source>
        <dbReference type="ARBA" id="ARBA00022837"/>
    </source>
</evidence>
<feature type="binding site" evidence="21">
    <location>
        <position position="598"/>
    </location>
    <ligand>
        <name>Zn(2+)</name>
        <dbReference type="ChEBI" id="CHEBI:29105"/>
        <note>catalytic</note>
    </ligand>
</feature>
<protein>
    <recommendedName>
        <fullName evidence="5">glutamyl aminopeptidase</fullName>
        <ecNumber evidence="5">3.4.11.7</ecNumber>
    </recommendedName>
</protein>
<feature type="binding site" evidence="21">
    <location>
        <position position="621"/>
    </location>
    <ligand>
        <name>Zn(2+)</name>
        <dbReference type="ChEBI" id="CHEBI:29105"/>
        <note>catalytic</note>
    </ligand>
</feature>
<dbReference type="FunFam" id="2.60.40.1730:FF:000013">
    <property type="entry name" value="Aminopeptidase"/>
    <property type="match status" value="1"/>
</dbReference>
<evidence type="ECO:0000256" key="10">
    <source>
        <dbReference type="ARBA" id="ARBA00022723"/>
    </source>
</evidence>
<dbReference type="EC" id="3.4.11.7" evidence="5"/>
<feature type="active site" description="Proton acceptor" evidence="20">
    <location>
        <position position="599"/>
    </location>
</feature>
<keyword evidence="17" id="KW-0472">Membrane</keyword>
<evidence type="ECO:0000256" key="18">
    <source>
        <dbReference type="ARBA" id="ARBA00023157"/>
    </source>
</evidence>
<feature type="domain" description="Aminopeptidase N-like N-terminal" evidence="25">
    <location>
        <begin position="292"/>
        <end position="489"/>
    </location>
</feature>
<dbReference type="EMBL" id="CAJNOC010003805">
    <property type="protein sequence ID" value="CAF0998437.1"/>
    <property type="molecule type" value="Genomic_DNA"/>
</dbReference>
<dbReference type="InterPro" id="IPR001930">
    <property type="entry name" value="Peptidase_M1"/>
</dbReference>
<dbReference type="GO" id="GO:0005886">
    <property type="term" value="C:plasma membrane"/>
    <property type="evidence" value="ECO:0007669"/>
    <property type="project" value="UniProtKB-SubCell"/>
</dbReference>
<feature type="binding site" evidence="21">
    <location>
        <position position="602"/>
    </location>
    <ligand>
        <name>Zn(2+)</name>
        <dbReference type="ChEBI" id="CHEBI:29105"/>
        <note>catalytic</note>
    </ligand>
</feature>
<dbReference type="InterPro" id="IPR050344">
    <property type="entry name" value="Peptidase_M1_aminopeptidases"/>
</dbReference>
<feature type="non-terminal residue" evidence="26">
    <location>
        <position position="1"/>
    </location>
</feature>
<comment type="caution">
    <text evidence="26">The sequence shown here is derived from an EMBL/GenBank/DDBJ whole genome shotgun (WGS) entry which is preliminary data.</text>
</comment>
<reference evidence="26" key="1">
    <citation type="submission" date="2021-02" db="EMBL/GenBank/DDBJ databases">
        <authorList>
            <person name="Nowell W R."/>
        </authorList>
    </citation>
    <scope>NUCLEOTIDE SEQUENCE</scope>
    <source>
        <strain evidence="26">Ploen Becks lab</strain>
    </source>
</reference>
<keyword evidence="18" id="KW-1015">Disulfide bond</keyword>
<evidence type="ECO:0000256" key="21">
    <source>
        <dbReference type="PIRSR" id="PIRSR634016-3"/>
    </source>
</evidence>
<evidence type="ECO:0000256" key="11">
    <source>
        <dbReference type="ARBA" id="ARBA00022801"/>
    </source>
</evidence>
<dbReference type="InterPro" id="IPR045357">
    <property type="entry name" value="Aminopeptidase_N-like_N"/>
</dbReference>
<comment type="similarity">
    <text evidence="3">Belongs to the peptidase M1 family.</text>
</comment>
<evidence type="ECO:0000256" key="20">
    <source>
        <dbReference type="PIRSR" id="PIRSR634016-1"/>
    </source>
</evidence>
<evidence type="ECO:0000256" key="19">
    <source>
        <dbReference type="ARBA" id="ARBA00023180"/>
    </source>
</evidence>
<keyword evidence="19" id="KW-0325">Glycoprotein</keyword>
<comment type="catalytic activity">
    <reaction evidence="1">
        <text>Release of N-terminal glutamate (and to a lesser extent aspartate) from a peptide.</text>
        <dbReference type="EC" id="3.4.11.7"/>
    </reaction>
</comment>
<evidence type="ECO:0000313" key="27">
    <source>
        <dbReference type="Proteomes" id="UP000663879"/>
    </source>
</evidence>
<organism evidence="26 27">
    <name type="scientific">Brachionus calyciflorus</name>
    <dbReference type="NCBI Taxonomy" id="104777"/>
    <lineage>
        <taxon>Eukaryota</taxon>
        <taxon>Metazoa</taxon>
        <taxon>Spiralia</taxon>
        <taxon>Gnathifera</taxon>
        <taxon>Rotifera</taxon>
        <taxon>Eurotatoria</taxon>
        <taxon>Monogononta</taxon>
        <taxon>Pseudotrocha</taxon>
        <taxon>Ploima</taxon>
        <taxon>Brachionidae</taxon>
        <taxon>Brachionus</taxon>
    </lineage>
</organism>
<feature type="domain" description="ERAP1-like C-terminal" evidence="24">
    <location>
        <begin position="3"/>
        <end position="254"/>
    </location>
</feature>
<keyword evidence="16" id="KW-0482">Metalloprotease</keyword>
<proteinExistence type="inferred from homology"/>
<dbReference type="PRINTS" id="PR00756">
    <property type="entry name" value="ALADIPTASE"/>
</dbReference>
<evidence type="ECO:0000256" key="8">
    <source>
        <dbReference type="ARBA" id="ARBA00022670"/>
    </source>
</evidence>
<evidence type="ECO:0000313" key="26">
    <source>
        <dbReference type="EMBL" id="CAF0998437.1"/>
    </source>
</evidence>
<keyword evidence="15" id="KW-1133">Transmembrane helix</keyword>
<feature type="site" description="Transition state stabilizer" evidence="22">
    <location>
        <position position="683"/>
    </location>
</feature>
<keyword evidence="27" id="KW-1185">Reference proteome</keyword>
<evidence type="ECO:0000259" key="24">
    <source>
        <dbReference type="Pfam" id="PF11838"/>
    </source>
</evidence>
<dbReference type="Gene3D" id="1.10.390.10">
    <property type="entry name" value="Neutral Protease Domain 2"/>
    <property type="match status" value="1"/>
</dbReference>
<evidence type="ECO:0000256" key="14">
    <source>
        <dbReference type="ARBA" id="ARBA00022968"/>
    </source>
</evidence>
<dbReference type="GO" id="GO:0008270">
    <property type="term" value="F:zinc ion binding"/>
    <property type="evidence" value="ECO:0007669"/>
    <property type="project" value="InterPro"/>
</dbReference>
<dbReference type="GO" id="GO:0070006">
    <property type="term" value="F:metalloaminopeptidase activity"/>
    <property type="evidence" value="ECO:0007669"/>
    <property type="project" value="TreeGrafter"/>
</dbReference>
<keyword evidence="6" id="KW-0031">Aminopeptidase</keyword>
<evidence type="ECO:0000256" key="17">
    <source>
        <dbReference type="ARBA" id="ARBA00023136"/>
    </source>
</evidence>
<keyword evidence="13" id="KW-0106">Calcium</keyword>
<dbReference type="Proteomes" id="UP000663879">
    <property type="component" value="Unassembled WGS sequence"/>
</dbReference>
<dbReference type="InterPro" id="IPR034016">
    <property type="entry name" value="M1_APN-typ"/>
</dbReference>
<dbReference type="InterPro" id="IPR027268">
    <property type="entry name" value="Peptidase_M4/M1_CTD_sf"/>
</dbReference>
<dbReference type="PANTHER" id="PTHR11533:SF276">
    <property type="entry name" value="GLUTAMYL AMINOPEPTIDASE"/>
    <property type="match status" value="1"/>
</dbReference>
<dbReference type="OrthoDB" id="510539at2759"/>
<evidence type="ECO:0000256" key="22">
    <source>
        <dbReference type="PIRSR" id="PIRSR634016-4"/>
    </source>
</evidence>
<evidence type="ECO:0000256" key="16">
    <source>
        <dbReference type="ARBA" id="ARBA00023049"/>
    </source>
</evidence>
<keyword evidence="11" id="KW-0378">Hydrolase</keyword>
<dbReference type="AlphaFoldDB" id="A0A814GMD2"/>
<evidence type="ECO:0000256" key="15">
    <source>
        <dbReference type="ARBA" id="ARBA00022989"/>
    </source>
</evidence>
<dbReference type="Pfam" id="PF11838">
    <property type="entry name" value="ERAP1_C"/>
    <property type="match status" value="1"/>
</dbReference>
<dbReference type="GO" id="GO:0043171">
    <property type="term" value="P:peptide catabolic process"/>
    <property type="evidence" value="ECO:0007669"/>
    <property type="project" value="TreeGrafter"/>
</dbReference>
<evidence type="ECO:0000256" key="2">
    <source>
        <dbReference type="ARBA" id="ARBA00004401"/>
    </source>
</evidence>
<evidence type="ECO:0000259" key="23">
    <source>
        <dbReference type="Pfam" id="PF01433"/>
    </source>
</evidence>
<comment type="subunit">
    <text evidence="4">Homodimer; disulfide-linked.</text>
</comment>
<evidence type="ECO:0000256" key="5">
    <source>
        <dbReference type="ARBA" id="ARBA00012567"/>
    </source>
</evidence>
<evidence type="ECO:0000256" key="7">
    <source>
        <dbReference type="ARBA" id="ARBA00022475"/>
    </source>
</evidence>
<dbReference type="Pfam" id="PF01433">
    <property type="entry name" value="Peptidase_M1"/>
    <property type="match status" value="1"/>
</dbReference>
<dbReference type="PANTHER" id="PTHR11533">
    <property type="entry name" value="PROTEASE M1 ZINC METALLOPROTEASE"/>
    <property type="match status" value="1"/>
</dbReference>
<dbReference type="InterPro" id="IPR024571">
    <property type="entry name" value="ERAP1-like_C_dom"/>
</dbReference>
<evidence type="ECO:0000256" key="9">
    <source>
        <dbReference type="ARBA" id="ARBA00022692"/>
    </source>
</evidence>
<evidence type="ECO:0000256" key="12">
    <source>
        <dbReference type="ARBA" id="ARBA00022833"/>
    </source>
</evidence>
<evidence type="ECO:0000259" key="25">
    <source>
        <dbReference type="Pfam" id="PF17900"/>
    </source>
</evidence>
<keyword evidence="12 21" id="KW-0862">Zinc</keyword>
<dbReference type="Gene3D" id="1.25.50.20">
    <property type="match status" value="1"/>
</dbReference>
<keyword evidence="9" id="KW-0812">Transmembrane</keyword>
<feature type="domain" description="Peptidase M1 membrane alanine aminopeptidase" evidence="23">
    <location>
        <begin position="526"/>
        <end position="686"/>
    </location>
</feature>
<accession>A0A814GMD2</accession>
<keyword evidence="10 21" id="KW-0479">Metal-binding</keyword>
<name>A0A814GMD2_9BILA</name>
<comment type="cofactor">
    <cofactor evidence="21">
        <name>Zn(2+)</name>
        <dbReference type="ChEBI" id="CHEBI:29105"/>
    </cofactor>
    <text evidence="21">Binds 1 zinc ion per subunit.</text>
</comment>
<evidence type="ECO:0000256" key="3">
    <source>
        <dbReference type="ARBA" id="ARBA00010136"/>
    </source>
</evidence>
<gene>
    <name evidence="26" type="ORF">OXX778_LOCUS16276</name>
</gene>
<sequence length="690" mass="80187">TKYLVNEEDSLPFVPAFTGLNTIATYIESDFETFDNFKIFYKNLIQNTYKKLGWKELNDANEINLQISTIGVMCSYGLVDCIQYAKSIYQEWIENNKPIPPNFKSTIYSTIIKYGDEKEWFKLLEIAQKTTDNSEKLRMFRGLAATKDYNLIKLLISKVSDPNVIRNQDKLSLMGSIASNSISRKLVYDYLEENWNQLLEEFGSLSFTLPNFVDAATSRLSSNYDLERIRQFMRKNSNLGVATEAFNRALENINSNIRWLNKNVLQIKTWLSQELADQSTETNFRLPKNLIPNSYHFKIQPYIGTNETWDNDKSFTFDGEIAINFTCNISTNKIVFHALDLELHTESFTITSNDDKTGLNIEKRYTEDKVTNFITINMNKPCMQNAQYILNMKYKGLIGSNLYGFYRSSYIDKNGNTFYLATTQFQPTDARRAFPCFDEPAMKANFKLTMKRHQNFTSSLFNTPIVKNQTEGDWIIDEFDWTPKMSTYLVAFVVSNFNLIRNETSTNINIEVLGRPEAIDNGDGHFALNEAKNIIEFFENYFDVEYPLEKSTQVAVPDFSAGAMENWGLVIYRENALLFNEKNDTINDKKRVSSVVSHELAHQWFGNLVTPAWWNDLWLNEGFASWVEYLGMNFTHPEWRDLEYFFVQKLSVMELDSLESSHPVKFEVNDPNEINSLFDEISYDKVFLFI</sequence>
<dbReference type="SUPFAM" id="SSF55486">
    <property type="entry name" value="Metalloproteases ('zincins'), catalytic domain"/>
    <property type="match status" value="1"/>
</dbReference>
<dbReference type="GO" id="GO:0042277">
    <property type="term" value="F:peptide binding"/>
    <property type="evidence" value="ECO:0007669"/>
    <property type="project" value="TreeGrafter"/>
</dbReference>
<evidence type="ECO:0000256" key="6">
    <source>
        <dbReference type="ARBA" id="ARBA00022438"/>
    </source>
</evidence>
<dbReference type="CDD" id="cd09601">
    <property type="entry name" value="M1_APN-Q_like"/>
    <property type="match status" value="1"/>
</dbReference>
<keyword evidence="8" id="KW-0645">Protease</keyword>
<dbReference type="GO" id="GO:0006508">
    <property type="term" value="P:proteolysis"/>
    <property type="evidence" value="ECO:0007669"/>
    <property type="project" value="UniProtKB-KW"/>
</dbReference>
<dbReference type="GO" id="GO:0004230">
    <property type="term" value="F:glutamyl aminopeptidase activity"/>
    <property type="evidence" value="ECO:0007669"/>
    <property type="project" value="UniProtKB-EC"/>
</dbReference>
<evidence type="ECO:0000256" key="4">
    <source>
        <dbReference type="ARBA" id="ARBA00011748"/>
    </source>
</evidence>
<dbReference type="InterPro" id="IPR042097">
    <property type="entry name" value="Aminopeptidase_N-like_N_sf"/>
</dbReference>
<dbReference type="FunFam" id="1.10.390.10:FF:000006">
    <property type="entry name" value="Puromycin-sensitive aminopeptidase"/>
    <property type="match status" value="1"/>
</dbReference>
<comment type="subcellular location">
    <subcellularLocation>
        <location evidence="2">Cell membrane</location>
        <topology evidence="2">Single-pass type II membrane protein</topology>
    </subcellularLocation>
</comment>
<dbReference type="InterPro" id="IPR014782">
    <property type="entry name" value="Peptidase_M1_dom"/>
</dbReference>
<keyword evidence="7" id="KW-1003">Cell membrane</keyword>
<dbReference type="GO" id="GO:0005737">
    <property type="term" value="C:cytoplasm"/>
    <property type="evidence" value="ECO:0007669"/>
    <property type="project" value="TreeGrafter"/>
</dbReference>
<evidence type="ECO:0000256" key="1">
    <source>
        <dbReference type="ARBA" id="ARBA00001703"/>
    </source>
</evidence>